<gene>
    <name evidence="2" type="ORF">PMIN01_13360</name>
</gene>
<dbReference type="OrthoDB" id="3793668at2759"/>
<evidence type="ECO:0000313" key="2">
    <source>
        <dbReference type="EMBL" id="KAF9728532.1"/>
    </source>
</evidence>
<keyword evidence="3" id="KW-1185">Reference proteome</keyword>
<sequence>MDETRYGTDSERYLKSGIVQLSQLKQHPHPDPYFHLSRRCREDQKQLEKLFRHEVCKPWLKENRLKAEVSRSVWENATQRGSRWLDGTLFPCLEFEENAEIYITEGIAMLHIARSSSVRGLAETFDSLEHRWWVLDFYCDDGSHSRQAALHSQPRAVSGLLRAATQRTGAQQLPYMPSLTYDLNQAGRLIGEVEGLAEAFGILARIPSMWAIKSFNFMIDIRKSWCHEEVRNYVRHAASQWEDITLHEDSAVVQSLDPDSIARLESRAPLLSRPDRDYIGHAFKRVDMLPQLRDAALRESVMKAVCRQGPILTVATFAKDLRALETRVHQPLISVLGVMRGARENTLRKRIQSVFEREFDVLSESGERLAASTIRKEAFVARCYQHVFLHTLRTAPPKGSIHMTQLSRLARRVFNDLLVDDQNHDPCNLSEDEDDIATRTPASMLPSYLDSEDVEVSKRHGVTLFKSKAAAGCLYGDQVLEGQFPEPPVSQSFMAKHIVCIFLFGGTNDFRACPSSSSSSTVSLGPMEALLTSPPFRDRDSISFCTADDHASVSEQSSYRVNESELDIDNVCWRHPHVVLRHPHGQTSMASSKAASVLGPDTSPVNMTLSFPLRKRPPPNFPRDSTRPHASAKRPRSLNTSFHQTSPSVRLRSPDRTPQVRPRGSSIASPIRSMHGADQWYGTPKVGSPAAEQYSPRTLGHSSAYSPDRLSVFNVIDLGPTRSSDAVEAYADLLGHRNPFSSDGSATVLDHVSEYNQYAPQSHTEWSVSDQGGQRAGDSLPLENTMPRANEGTTAVRRPEAERSVEPRTVSYVLHHKPNVFYMAMADANATEQFVRRQKHLSALSIFSYEVGGTIKYATGDQLHHAMKKYGLSVVRVISNRLGNTDNTDL</sequence>
<accession>A0A9P6G481</accession>
<dbReference type="EMBL" id="WJXW01000019">
    <property type="protein sequence ID" value="KAF9728532.1"/>
    <property type="molecule type" value="Genomic_DNA"/>
</dbReference>
<feature type="region of interest" description="Disordered" evidence="1">
    <location>
        <begin position="760"/>
        <end position="787"/>
    </location>
</feature>
<dbReference type="Pfam" id="PF12520">
    <property type="entry name" value="DUF3723"/>
    <property type="match status" value="1"/>
</dbReference>
<feature type="region of interest" description="Disordered" evidence="1">
    <location>
        <begin position="584"/>
        <end position="603"/>
    </location>
</feature>
<feature type="compositionally biased region" description="Polar residues" evidence="1">
    <location>
        <begin position="760"/>
        <end position="772"/>
    </location>
</feature>
<feature type="region of interest" description="Disordered" evidence="1">
    <location>
        <begin position="608"/>
        <end position="705"/>
    </location>
</feature>
<name>A0A9P6G481_9PLEO</name>
<evidence type="ECO:0000256" key="1">
    <source>
        <dbReference type="SAM" id="MobiDB-lite"/>
    </source>
</evidence>
<evidence type="ECO:0000313" key="3">
    <source>
        <dbReference type="Proteomes" id="UP000756921"/>
    </source>
</evidence>
<organism evidence="2 3">
    <name type="scientific">Paraphaeosphaeria minitans</name>
    <dbReference type="NCBI Taxonomy" id="565426"/>
    <lineage>
        <taxon>Eukaryota</taxon>
        <taxon>Fungi</taxon>
        <taxon>Dikarya</taxon>
        <taxon>Ascomycota</taxon>
        <taxon>Pezizomycotina</taxon>
        <taxon>Dothideomycetes</taxon>
        <taxon>Pleosporomycetidae</taxon>
        <taxon>Pleosporales</taxon>
        <taxon>Massarineae</taxon>
        <taxon>Didymosphaeriaceae</taxon>
        <taxon>Paraphaeosphaeria</taxon>
    </lineage>
</organism>
<dbReference type="Proteomes" id="UP000756921">
    <property type="component" value="Unassembled WGS sequence"/>
</dbReference>
<dbReference type="AlphaFoldDB" id="A0A9P6G481"/>
<feature type="compositionally biased region" description="Polar residues" evidence="1">
    <location>
        <begin position="637"/>
        <end position="648"/>
    </location>
</feature>
<feature type="compositionally biased region" description="Polar residues" evidence="1">
    <location>
        <begin position="585"/>
        <end position="594"/>
    </location>
</feature>
<protein>
    <submittedName>
        <fullName evidence="2">Uncharacterized protein</fullName>
    </submittedName>
</protein>
<comment type="caution">
    <text evidence="2">The sequence shown here is derived from an EMBL/GenBank/DDBJ whole genome shotgun (WGS) entry which is preliminary data.</text>
</comment>
<reference evidence="2" key="1">
    <citation type="journal article" date="2020" name="Mol. Plant Microbe Interact.">
        <title>Genome Sequence of the Biocontrol Agent Coniothyrium minitans strain Conio (IMI 134523).</title>
        <authorList>
            <person name="Patel D."/>
            <person name="Shittu T.A."/>
            <person name="Baroncelli R."/>
            <person name="Muthumeenakshi S."/>
            <person name="Osborne T.H."/>
            <person name="Janganan T.K."/>
            <person name="Sreenivasaprasad S."/>
        </authorList>
    </citation>
    <scope>NUCLEOTIDE SEQUENCE</scope>
    <source>
        <strain evidence="2">Conio</strain>
    </source>
</reference>
<proteinExistence type="predicted"/>
<dbReference type="InterPro" id="IPR022198">
    <property type="entry name" value="DUF3723"/>
</dbReference>